<dbReference type="EMBL" id="LT629710">
    <property type="protein sequence ID" value="SDP39162.1"/>
    <property type="molecule type" value="Genomic_DNA"/>
</dbReference>
<dbReference type="RefSeq" id="WP_090479536.1">
    <property type="nucleotide sequence ID" value="NZ_LT629710.1"/>
</dbReference>
<keyword evidence="2" id="KW-1185">Reference proteome</keyword>
<dbReference type="STRING" id="1090615.SAMN04515671_4015"/>
<accession>A0A1H0SBJ8</accession>
<proteinExistence type="predicted"/>
<dbReference type="Proteomes" id="UP000198741">
    <property type="component" value="Chromosome I"/>
</dbReference>
<protein>
    <submittedName>
        <fullName evidence="1">Uncharacterized protein</fullName>
    </submittedName>
</protein>
<sequence>MDREETVLVIDTDGSAVKIAWPAPDADRPEVLSRAIGGGRTRMLRCGKGILGFCDESGAASGQPANPFATKAFDEQGIELPAPLYGPVVFARNPSKGSIVKALTDAQAANLLAVTGARLA</sequence>
<name>A0A1H0SBJ8_9ACTN</name>
<reference evidence="1 2" key="1">
    <citation type="submission" date="2016-10" db="EMBL/GenBank/DDBJ databases">
        <authorList>
            <person name="de Groot N.N."/>
        </authorList>
    </citation>
    <scope>NUCLEOTIDE SEQUENCE [LARGE SCALE GENOMIC DNA]</scope>
    <source>
        <strain evidence="2">P4-7,KCTC 19426,CECT 7604</strain>
    </source>
</reference>
<evidence type="ECO:0000313" key="1">
    <source>
        <dbReference type="EMBL" id="SDP39162.1"/>
    </source>
</evidence>
<dbReference type="AlphaFoldDB" id="A0A1H0SBJ8"/>
<evidence type="ECO:0000313" key="2">
    <source>
        <dbReference type="Proteomes" id="UP000198741"/>
    </source>
</evidence>
<gene>
    <name evidence="1" type="ORF">SAMN04515671_4015</name>
</gene>
<organism evidence="1 2">
    <name type="scientific">Nakamurella panacisegetis</name>
    <dbReference type="NCBI Taxonomy" id="1090615"/>
    <lineage>
        <taxon>Bacteria</taxon>
        <taxon>Bacillati</taxon>
        <taxon>Actinomycetota</taxon>
        <taxon>Actinomycetes</taxon>
        <taxon>Nakamurellales</taxon>
        <taxon>Nakamurellaceae</taxon>
        <taxon>Nakamurella</taxon>
    </lineage>
</organism>